<organism evidence="5 6">
    <name type="scientific">Pseudolycoriella hygida</name>
    <dbReference type="NCBI Taxonomy" id="35572"/>
    <lineage>
        <taxon>Eukaryota</taxon>
        <taxon>Metazoa</taxon>
        <taxon>Ecdysozoa</taxon>
        <taxon>Arthropoda</taxon>
        <taxon>Hexapoda</taxon>
        <taxon>Insecta</taxon>
        <taxon>Pterygota</taxon>
        <taxon>Neoptera</taxon>
        <taxon>Endopterygota</taxon>
        <taxon>Diptera</taxon>
        <taxon>Nematocera</taxon>
        <taxon>Sciaroidea</taxon>
        <taxon>Sciaridae</taxon>
        <taxon>Pseudolycoriella</taxon>
    </lineage>
</organism>
<dbReference type="SMART" id="SM00184">
    <property type="entry name" value="RING"/>
    <property type="match status" value="1"/>
</dbReference>
<proteinExistence type="predicted"/>
<keyword evidence="6" id="KW-1185">Reference proteome</keyword>
<accession>A0A9Q0MTJ6</accession>
<reference evidence="5" key="1">
    <citation type="submission" date="2022-07" db="EMBL/GenBank/DDBJ databases">
        <authorList>
            <person name="Trinca V."/>
            <person name="Uliana J.V.C."/>
            <person name="Torres T.T."/>
            <person name="Ward R.J."/>
            <person name="Monesi N."/>
        </authorList>
    </citation>
    <scope>NUCLEOTIDE SEQUENCE</scope>
    <source>
        <strain evidence="5">HSMRA1968</strain>
        <tissue evidence="5">Whole embryos</tissue>
    </source>
</reference>
<dbReference type="PANTHER" id="PTHR12888:SF0">
    <property type="entry name" value="PEROXISOME ASSEMBLY PROTEIN 12"/>
    <property type="match status" value="1"/>
</dbReference>
<dbReference type="GO" id="GO:0005778">
    <property type="term" value="C:peroxisomal membrane"/>
    <property type="evidence" value="ECO:0007669"/>
    <property type="project" value="InterPro"/>
</dbReference>
<comment type="caution">
    <text evidence="5">The sequence shown here is derived from an EMBL/GenBank/DDBJ whole genome shotgun (WGS) entry which is preliminary data.</text>
</comment>
<keyword evidence="2" id="KW-0863">Zinc-finger</keyword>
<dbReference type="PANTHER" id="PTHR12888">
    <property type="entry name" value="PEROXISOME ASSEMBLY PROTEIN 12 PEROXIN-12"/>
    <property type="match status" value="1"/>
</dbReference>
<protein>
    <recommendedName>
        <fullName evidence="1">Peroxisome assembly protein 12</fullName>
    </recommendedName>
</protein>
<dbReference type="GO" id="GO:0004842">
    <property type="term" value="F:ubiquitin-protein transferase activity"/>
    <property type="evidence" value="ECO:0007669"/>
    <property type="project" value="TreeGrafter"/>
</dbReference>
<keyword evidence="2" id="KW-0479">Metal-binding</keyword>
<dbReference type="EMBL" id="WJQU01000004">
    <property type="protein sequence ID" value="KAJ6636854.1"/>
    <property type="molecule type" value="Genomic_DNA"/>
</dbReference>
<dbReference type="InterPro" id="IPR013083">
    <property type="entry name" value="Znf_RING/FYVE/PHD"/>
</dbReference>
<dbReference type="GO" id="GO:1990429">
    <property type="term" value="C:peroxisomal importomer complex"/>
    <property type="evidence" value="ECO:0007669"/>
    <property type="project" value="TreeGrafter"/>
</dbReference>
<evidence type="ECO:0000259" key="4">
    <source>
        <dbReference type="SMART" id="SM00184"/>
    </source>
</evidence>
<dbReference type="CDD" id="cd16451">
    <property type="entry name" value="mRING_PEX12"/>
    <property type="match status" value="1"/>
</dbReference>
<evidence type="ECO:0000256" key="3">
    <source>
        <dbReference type="ARBA" id="ARBA00022833"/>
    </source>
</evidence>
<dbReference type="GO" id="GO:0006513">
    <property type="term" value="P:protein monoubiquitination"/>
    <property type="evidence" value="ECO:0007669"/>
    <property type="project" value="TreeGrafter"/>
</dbReference>
<keyword evidence="3" id="KW-0862">Zinc</keyword>
<dbReference type="FunFam" id="3.30.40.10:FF:000634">
    <property type="entry name" value="Peroxisome assembly protein 12"/>
    <property type="match status" value="1"/>
</dbReference>
<dbReference type="InterPro" id="IPR001841">
    <property type="entry name" value="Znf_RING"/>
</dbReference>
<dbReference type="GO" id="GO:0008270">
    <property type="term" value="F:zinc ion binding"/>
    <property type="evidence" value="ECO:0007669"/>
    <property type="project" value="UniProtKB-KW"/>
</dbReference>
<dbReference type="AlphaFoldDB" id="A0A9Q0MTJ6"/>
<gene>
    <name evidence="5" type="primary">Pex12</name>
    <name evidence="5" type="ORF">Bhyg_15449</name>
</gene>
<dbReference type="Pfam" id="PF13923">
    <property type="entry name" value="zf-C3HC4_2"/>
    <property type="match status" value="1"/>
</dbReference>
<dbReference type="Gene3D" id="3.30.40.10">
    <property type="entry name" value="Zinc/RING finger domain, C3HC4 (zinc finger)"/>
    <property type="match status" value="1"/>
</dbReference>
<evidence type="ECO:0000256" key="1">
    <source>
        <dbReference type="ARBA" id="ARBA00018980"/>
    </source>
</evidence>
<dbReference type="OrthoDB" id="107372at2759"/>
<evidence type="ECO:0000313" key="6">
    <source>
        <dbReference type="Proteomes" id="UP001151699"/>
    </source>
</evidence>
<feature type="domain" description="RING-type" evidence="4">
    <location>
        <begin position="93"/>
        <end position="131"/>
    </location>
</feature>
<evidence type="ECO:0000256" key="2">
    <source>
        <dbReference type="ARBA" id="ARBA00022771"/>
    </source>
</evidence>
<dbReference type="GO" id="GO:0016558">
    <property type="term" value="P:protein import into peroxisome matrix"/>
    <property type="evidence" value="ECO:0007669"/>
    <property type="project" value="InterPro"/>
</dbReference>
<sequence>MEMKRLLRVVQMNLTYLPPVQENDWSWSDLFKGNFKRSAVLTSLIFRGLELSAFFLQFVQWWQNEASQGNLTNLPVPEPPPLDANSSKYNGKCPICLQILQIPTVISVSGYVFCYKCIVRHIGNVQSCPVTNYPASIDDLIRIFNESD</sequence>
<dbReference type="InterPro" id="IPR017375">
    <property type="entry name" value="PEX12"/>
</dbReference>
<dbReference type="SUPFAM" id="SSF57850">
    <property type="entry name" value="RING/U-box"/>
    <property type="match status" value="1"/>
</dbReference>
<name>A0A9Q0MTJ6_9DIPT</name>
<dbReference type="Proteomes" id="UP001151699">
    <property type="component" value="Chromosome C"/>
</dbReference>
<evidence type="ECO:0000313" key="5">
    <source>
        <dbReference type="EMBL" id="KAJ6636854.1"/>
    </source>
</evidence>